<organism evidence="4 5">
    <name type="scientific">Streptococcus macedonicus</name>
    <name type="common">Streptococcus gallolyticus macedonicus</name>
    <dbReference type="NCBI Taxonomy" id="59310"/>
    <lineage>
        <taxon>Bacteria</taxon>
        <taxon>Bacillati</taxon>
        <taxon>Bacillota</taxon>
        <taxon>Bacilli</taxon>
        <taxon>Lactobacillales</taxon>
        <taxon>Streptococcaceae</taxon>
        <taxon>Streptococcus</taxon>
    </lineage>
</organism>
<keyword evidence="3" id="KW-1133">Transmembrane helix</keyword>
<evidence type="ECO:0000256" key="2">
    <source>
        <dbReference type="SAM" id="MobiDB-lite"/>
    </source>
</evidence>
<feature type="transmembrane region" description="Helical" evidence="3">
    <location>
        <begin position="37"/>
        <end position="56"/>
    </location>
</feature>
<keyword evidence="3" id="KW-0812">Transmembrane</keyword>
<feature type="region of interest" description="Disordered" evidence="2">
    <location>
        <begin position="172"/>
        <end position="198"/>
    </location>
</feature>
<accession>A0A2G3NSB3</accession>
<evidence type="ECO:0000313" key="4">
    <source>
        <dbReference type="EMBL" id="PHV56379.1"/>
    </source>
</evidence>
<name>A0A2G3NSB3_STRMC</name>
<sequence length="338" mass="38001">MINIIKNWIEQIKSSSIAKPFIATRNWLHENVIKRKLLIFGLLFTTWIGLLLGAIYSPQRQTYSDEQLKTKQSFSNGTGEIKLTSQTYSAKTSVIVLQFETKDVTSSVDRGIDTKRLKWQLYAQHKTADTVMEVVPIIDNKISVIIRNVPEDFGAYAIDITNKTVATSSIDVDIDDSSDDDDTTSTSQSQSSDDEDDNVVQFMITTQNSQLKKETIKAVSREEFTLSEIKKEETFQNNQIKKLNKSIAQLKASIEDDESRKASLSTESQYLTGDDLEANQKDIASIDSNIETKNRSIETANNNIEKLEETLTALAKKKAAVKDGTFVFSNPIETIEMD</sequence>
<keyword evidence="1" id="KW-0175">Coiled coil</keyword>
<evidence type="ECO:0000313" key="5">
    <source>
        <dbReference type="Proteomes" id="UP000222913"/>
    </source>
</evidence>
<keyword evidence="3" id="KW-0472">Membrane</keyword>
<dbReference type="AlphaFoldDB" id="A0A2G3NSB3"/>
<evidence type="ECO:0000256" key="1">
    <source>
        <dbReference type="SAM" id="Coils"/>
    </source>
</evidence>
<gene>
    <name evidence="4" type="ORF">CS010_08015</name>
</gene>
<dbReference type="SUPFAM" id="SSF46579">
    <property type="entry name" value="Prefoldin"/>
    <property type="match status" value="1"/>
</dbReference>
<dbReference type="RefSeq" id="WP_099390699.1">
    <property type="nucleotide sequence ID" value="NZ_PEBM01000045.1"/>
</dbReference>
<reference evidence="4 5" key="1">
    <citation type="submission" date="2017-10" db="EMBL/GenBank/DDBJ databases">
        <title>Whole-genome sequence of three Streptococcus macedonicus strains isolated from Italian cheeses of the Veneto region.</title>
        <authorList>
            <person name="Treu L."/>
            <person name="De Diego-Diaz B."/>
            <person name="Papadimitriou K."/>
            <person name="Tsakalidou E."/>
            <person name="Corich V."/>
            <person name="Giacomini A."/>
        </authorList>
    </citation>
    <scope>NUCLEOTIDE SEQUENCE [LARGE SCALE GENOMIC DNA]</scope>
    <source>
        <strain evidence="4 5">27MV</strain>
    </source>
</reference>
<dbReference type="EMBL" id="PEBM01000045">
    <property type="protein sequence ID" value="PHV56379.1"/>
    <property type="molecule type" value="Genomic_DNA"/>
</dbReference>
<protein>
    <submittedName>
        <fullName evidence="4">Uncharacterized protein</fullName>
    </submittedName>
</protein>
<feature type="coiled-coil region" evidence="1">
    <location>
        <begin position="240"/>
        <end position="324"/>
    </location>
</feature>
<proteinExistence type="predicted"/>
<dbReference type="Proteomes" id="UP000222913">
    <property type="component" value="Unassembled WGS sequence"/>
</dbReference>
<comment type="caution">
    <text evidence="4">The sequence shown here is derived from an EMBL/GenBank/DDBJ whole genome shotgun (WGS) entry which is preliminary data.</text>
</comment>
<evidence type="ECO:0000256" key="3">
    <source>
        <dbReference type="SAM" id="Phobius"/>
    </source>
</evidence>
<feature type="compositionally biased region" description="Acidic residues" evidence="2">
    <location>
        <begin position="172"/>
        <end position="183"/>
    </location>
</feature>